<sequence>MTRRPGGGPRRAPAPRAHAAPRPRAHPAAPLQVDVLLDSLTHPGRGLHTGQLHWRLPGPFDAERFTRAWRTVTDQEAVLRTGLAPATGTGPPAVAVHPAAGPLIVRHPAGSTAWEALLAAERMREFDLTRPDPLRIAVLDEPGGSARILLTYHRAFLDPVSAGHLVDAFQRAHAADGRPRGGERRPDLRDHLQWIGSRDRAPARAFWAEAAPPAGSATLPAGDRGRPTHQRGHGLIRQRLTPAEAARLRAWAAARGAAESTALQAVWALLLYRAHGGPDALPVAFGAAVSGRGIPLDGADRLPGPLLGALPVAVEVRPGATLASLLAALTGRAVDLCAYEWVSAGEVHRWSGRDPYEPLTESVLSFPAPQEPRPPAPPRAHAGPRPAAPPPEAPFAEPGGPGVPSPPVQAGAGAVLGGVGGAGAVEGWEAHTGTPLALTARHDAHGGLVLTLVHDRTRIADADADEILRQTARLLRALPAEAGPGATVAEALRTLDGSPVPLAAPRPHPAPRTLRAASAPGSGLVCLLRPPGAPEDCYDGLARGRRGTRALLSVAPGATAALTALAPALAAGVPVVLGGYPEVEGLAHEVARRVAAHGWRRPPVAVAATGHDLAGALTAAGRKRIQPDSSGS</sequence>
<feature type="region of interest" description="Disordered" evidence="1">
    <location>
        <begin position="365"/>
        <end position="409"/>
    </location>
</feature>
<gene>
    <name evidence="3" type="ORF">WDV06_23670</name>
</gene>
<evidence type="ECO:0000313" key="4">
    <source>
        <dbReference type="Proteomes" id="UP001610631"/>
    </source>
</evidence>
<keyword evidence="4" id="KW-1185">Reference proteome</keyword>
<evidence type="ECO:0000313" key="3">
    <source>
        <dbReference type="EMBL" id="MFH7598072.1"/>
    </source>
</evidence>
<dbReference type="Gene3D" id="3.30.559.30">
    <property type="entry name" value="Nonribosomal peptide synthetase, condensation domain"/>
    <property type="match status" value="1"/>
</dbReference>
<dbReference type="RefSeq" id="WP_395511786.1">
    <property type="nucleotide sequence ID" value="NZ_JBBDHD010000069.1"/>
</dbReference>
<proteinExistence type="predicted"/>
<feature type="domain" description="Condensation" evidence="2">
    <location>
        <begin position="50"/>
        <end position="351"/>
    </location>
</feature>
<accession>A0ABW7PI41</accession>
<reference evidence="3 4" key="1">
    <citation type="submission" date="2024-03" db="EMBL/GenBank/DDBJ databases">
        <title>Whole genome sequencing of Streptomyces racemochromogenes, to identify antimicrobial biosynthetic gene clusters.</title>
        <authorList>
            <person name="Suryawanshi P."/>
            <person name="Krishnaraj P.U."/>
            <person name="Arun Y.P."/>
            <person name="Suryawanshi M.P."/>
            <person name="Rakshit O."/>
        </authorList>
    </citation>
    <scope>NUCLEOTIDE SEQUENCE [LARGE SCALE GENOMIC DNA]</scope>
    <source>
        <strain evidence="3 4">AUDT626</strain>
    </source>
</reference>
<dbReference type="Proteomes" id="UP001610631">
    <property type="component" value="Unassembled WGS sequence"/>
</dbReference>
<name>A0ABW7PI41_9ACTN</name>
<feature type="compositionally biased region" description="Pro residues" evidence="1">
    <location>
        <begin position="369"/>
        <end position="378"/>
    </location>
</feature>
<feature type="region of interest" description="Disordered" evidence="1">
    <location>
        <begin position="1"/>
        <end position="26"/>
    </location>
</feature>
<dbReference type="Pfam" id="PF00668">
    <property type="entry name" value="Condensation"/>
    <property type="match status" value="1"/>
</dbReference>
<organism evidence="3 4">
    <name type="scientific">Streptomyces racemochromogenes</name>
    <dbReference type="NCBI Taxonomy" id="67353"/>
    <lineage>
        <taxon>Bacteria</taxon>
        <taxon>Bacillati</taxon>
        <taxon>Actinomycetota</taxon>
        <taxon>Actinomycetes</taxon>
        <taxon>Kitasatosporales</taxon>
        <taxon>Streptomycetaceae</taxon>
        <taxon>Streptomyces</taxon>
    </lineage>
</organism>
<dbReference type="PANTHER" id="PTHR45527:SF1">
    <property type="entry name" value="FATTY ACID SYNTHASE"/>
    <property type="match status" value="1"/>
</dbReference>
<evidence type="ECO:0000259" key="2">
    <source>
        <dbReference type="Pfam" id="PF00668"/>
    </source>
</evidence>
<dbReference type="Gene3D" id="3.30.559.10">
    <property type="entry name" value="Chloramphenicol acetyltransferase-like domain"/>
    <property type="match status" value="1"/>
</dbReference>
<dbReference type="InterPro" id="IPR023213">
    <property type="entry name" value="CAT-like_dom_sf"/>
</dbReference>
<protein>
    <submittedName>
        <fullName evidence="3">Condensation domain-containing protein</fullName>
    </submittedName>
</protein>
<dbReference type="SUPFAM" id="SSF52777">
    <property type="entry name" value="CoA-dependent acyltransferases"/>
    <property type="match status" value="2"/>
</dbReference>
<evidence type="ECO:0000256" key="1">
    <source>
        <dbReference type="SAM" id="MobiDB-lite"/>
    </source>
</evidence>
<dbReference type="PANTHER" id="PTHR45527">
    <property type="entry name" value="NONRIBOSOMAL PEPTIDE SYNTHETASE"/>
    <property type="match status" value="1"/>
</dbReference>
<dbReference type="EMBL" id="JBBDHD010000069">
    <property type="protein sequence ID" value="MFH7598072.1"/>
    <property type="molecule type" value="Genomic_DNA"/>
</dbReference>
<comment type="caution">
    <text evidence="3">The sequence shown here is derived from an EMBL/GenBank/DDBJ whole genome shotgun (WGS) entry which is preliminary data.</text>
</comment>
<dbReference type="InterPro" id="IPR001242">
    <property type="entry name" value="Condensation_dom"/>
</dbReference>